<dbReference type="Pfam" id="PF10387">
    <property type="entry name" value="DUF2442"/>
    <property type="match status" value="1"/>
</dbReference>
<keyword evidence="2" id="KW-1185">Reference proteome</keyword>
<dbReference type="Gene3D" id="3.30.2020.40">
    <property type="entry name" value="Uncharacterised protein PF10387, DUF2442"/>
    <property type="match status" value="1"/>
</dbReference>
<evidence type="ECO:0008006" key="3">
    <source>
        <dbReference type="Google" id="ProtNLM"/>
    </source>
</evidence>
<dbReference type="STRING" id="1120964.GCA_001313265_05207"/>
<dbReference type="RefSeq" id="WP_103922774.1">
    <property type="nucleotide sequence ID" value="NZ_BBFN01000031.1"/>
</dbReference>
<proteinExistence type="predicted"/>
<dbReference type="AlphaFoldDB" id="A0A1H5RPJ2"/>
<evidence type="ECO:0000313" key="1">
    <source>
        <dbReference type="EMBL" id="SEF40044.1"/>
    </source>
</evidence>
<gene>
    <name evidence="1" type="ORF">SAMN03080598_00024</name>
</gene>
<protein>
    <recommendedName>
        <fullName evidence="3">DUF2442 domain-containing protein</fullName>
    </recommendedName>
</protein>
<organism evidence="1 2">
    <name type="scientific">Algoriphagus boritolerans DSM 17298 = JCM 18970</name>
    <dbReference type="NCBI Taxonomy" id="1120964"/>
    <lineage>
        <taxon>Bacteria</taxon>
        <taxon>Pseudomonadati</taxon>
        <taxon>Bacteroidota</taxon>
        <taxon>Cytophagia</taxon>
        <taxon>Cytophagales</taxon>
        <taxon>Cyclobacteriaceae</taxon>
        <taxon>Algoriphagus</taxon>
    </lineage>
</organism>
<sequence length="78" mass="9061">MSTLINLKSNQAVNLAFSNEKMTIFLEDGREIGIPLEWFPRLREATKEQLENWRFVGNGEGIHWEELDQDLLVSELIS</sequence>
<evidence type="ECO:0000313" key="2">
    <source>
        <dbReference type="Proteomes" id="UP000236736"/>
    </source>
</evidence>
<dbReference type="OrthoDB" id="9807561at2"/>
<dbReference type="EMBL" id="FNVR01000001">
    <property type="protein sequence ID" value="SEF40044.1"/>
    <property type="molecule type" value="Genomic_DNA"/>
</dbReference>
<name>A0A1H5RPJ2_9BACT</name>
<dbReference type="InterPro" id="IPR018841">
    <property type="entry name" value="DUF2442"/>
</dbReference>
<accession>A0A1H5RPJ2</accession>
<reference evidence="2" key="1">
    <citation type="submission" date="2016-10" db="EMBL/GenBank/DDBJ databases">
        <authorList>
            <person name="Varghese N."/>
            <person name="Submissions S."/>
        </authorList>
    </citation>
    <scope>NUCLEOTIDE SEQUENCE [LARGE SCALE GENOMIC DNA]</scope>
    <source>
        <strain evidence="2">DSM 17298</strain>
    </source>
</reference>
<dbReference type="Proteomes" id="UP000236736">
    <property type="component" value="Unassembled WGS sequence"/>
</dbReference>